<dbReference type="AlphaFoldDB" id="F4PJ55"/>
<keyword evidence="2" id="KW-1185">Reference proteome</keyword>
<dbReference type="Gene3D" id="3.80.10.10">
    <property type="entry name" value="Ribonuclease Inhibitor"/>
    <property type="match status" value="1"/>
</dbReference>
<proteinExistence type="predicted"/>
<organism evidence="1 2">
    <name type="scientific">Cavenderia fasciculata</name>
    <name type="common">Slime mold</name>
    <name type="synonym">Dictyostelium fasciculatum</name>
    <dbReference type="NCBI Taxonomy" id="261658"/>
    <lineage>
        <taxon>Eukaryota</taxon>
        <taxon>Amoebozoa</taxon>
        <taxon>Evosea</taxon>
        <taxon>Eumycetozoa</taxon>
        <taxon>Dictyostelia</taxon>
        <taxon>Acytosteliales</taxon>
        <taxon>Cavenderiaceae</taxon>
        <taxon>Cavenderia</taxon>
    </lineage>
</organism>
<dbReference type="OrthoDB" id="24216at2759"/>
<evidence type="ECO:0008006" key="3">
    <source>
        <dbReference type="Google" id="ProtNLM"/>
    </source>
</evidence>
<reference evidence="2" key="1">
    <citation type="journal article" date="2011" name="Genome Res.">
        <title>Phylogeny-wide analysis of social amoeba genomes highlights ancient origins for complex intercellular communication.</title>
        <authorList>
            <person name="Heidel A.J."/>
            <person name="Lawal H.M."/>
            <person name="Felder M."/>
            <person name="Schilde C."/>
            <person name="Helps N.R."/>
            <person name="Tunggal B."/>
            <person name="Rivero F."/>
            <person name="John U."/>
            <person name="Schleicher M."/>
            <person name="Eichinger L."/>
            <person name="Platzer M."/>
            <person name="Noegel A.A."/>
            <person name="Schaap P."/>
            <person name="Gloeckner G."/>
        </authorList>
    </citation>
    <scope>NUCLEOTIDE SEQUENCE [LARGE SCALE GENOMIC DNA]</scope>
    <source>
        <strain evidence="2">SH3</strain>
    </source>
</reference>
<evidence type="ECO:0000313" key="2">
    <source>
        <dbReference type="Proteomes" id="UP000007797"/>
    </source>
</evidence>
<protein>
    <recommendedName>
        <fullName evidence="3">Leucine-rich repeat-containing protein</fullName>
    </recommendedName>
</protein>
<evidence type="ECO:0000313" key="1">
    <source>
        <dbReference type="EMBL" id="EGG24341.1"/>
    </source>
</evidence>
<dbReference type="InterPro" id="IPR032675">
    <property type="entry name" value="LRR_dom_sf"/>
</dbReference>
<accession>F4PJ55</accession>
<dbReference type="GeneID" id="14876354"/>
<sequence length="160" mass="18106">MGCKPGRFERWNYSTSITFIEKNASTFAPIWIGNSILSPQFFSALSLNHTITTLMLTNTTLFQEFIPPLCQLLLTNQTIKALDISGNLLAPSTELNQAFKQNKSIQVLNISGNKFNQDVLDSLLESDSIQYLVIDKTFAAQHQHQHQYFSQSKSLIKCFI</sequence>
<gene>
    <name evidence="1" type="ORF">DFA_06491</name>
</gene>
<dbReference type="EMBL" id="GL883007">
    <property type="protein sequence ID" value="EGG24341.1"/>
    <property type="molecule type" value="Genomic_DNA"/>
</dbReference>
<dbReference type="KEGG" id="dfa:DFA_06491"/>
<dbReference type="Proteomes" id="UP000007797">
    <property type="component" value="Unassembled WGS sequence"/>
</dbReference>
<name>F4PJ55_CACFS</name>
<dbReference type="RefSeq" id="XP_004362192.1">
    <property type="nucleotide sequence ID" value="XM_004362135.1"/>
</dbReference>
<dbReference type="SUPFAM" id="SSF52047">
    <property type="entry name" value="RNI-like"/>
    <property type="match status" value="1"/>
</dbReference>